<dbReference type="InterPro" id="IPR045073">
    <property type="entry name" value="Omega/Tau-like"/>
</dbReference>
<dbReference type="SUPFAM" id="SSF52833">
    <property type="entry name" value="Thioredoxin-like"/>
    <property type="match status" value="1"/>
</dbReference>
<sequence length="225" mass="25932">MAEDCGEVQFFGVGGSPYARRVQIALKLKGVKYTYFEEDLRNKSELLLKYNPIYKKVPVLVHNGKPLAESLVILEYIDETWNKNHAILPQHPYDKAMARFWAKFIDEKCIPTVVKAAWTIQNEEREKAIQEATEALQFIENELKRYNHKFFGGDTIGLVDIAASFIAYWLPLLEEAADLTLLTVDKFPNLHKWSQEFTNHPVVKDNLPPRNGLLGFYKARYAALK</sequence>
<evidence type="ECO:0000256" key="3">
    <source>
        <dbReference type="ARBA" id="ARBA00047960"/>
    </source>
</evidence>
<dbReference type="GO" id="GO:0005737">
    <property type="term" value="C:cytoplasm"/>
    <property type="evidence" value="ECO:0007669"/>
    <property type="project" value="TreeGrafter"/>
</dbReference>
<evidence type="ECO:0000313" key="9">
    <source>
        <dbReference type="RefSeq" id="XP_015950133.1"/>
    </source>
</evidence>
<dbReference type="InterPro" id="IPR045074">
    <property type="entry name" value="GST_C_Tau"/>
</dbReference>
<proteinExistence type="inferred from homology"/>
<evidence type="ECO:0000259" key="7">
    <source>
        <dbReference type="PROSITE" id="PS50405"/>
    </source>
</evidence>
<dbReference type="InterPro" id="IPR036249">
    <property type="entry name" value="Thioredoxin-like_sf"/>
</dbReference>
<comment type="catalytic activity">
    <reaction evidence="3">
        <text>RX + glutathione = an S-substituted glutathione + a halide anion + H(+)</text>
        <dbReference type="Rhea" id="RHEA:16437"/>
        <dbReference type="ChEBI" id="CHEBI:15378"/>
        <dbReference type="ChEBI" id="CHEBI:16042"/>
        <dbReference type="ChEBI" id="CHEBI:17792"/>
        <dbReference type="ChEBI" id="CHEBI:57925"/>
        <dbReference type="ChEBI" id="CHEBI:90779"/>
        <dbReference type="EC" id="2.5.1.18"/>
    </reaction>
</comment>
<dbReference type="CDD" id="cd03185">
    <property type="entry name" value="GST_C_Tau"/>
    <property type="match status" value="1"/>
</dbReference>
<dbReference type="InterPro" id="IPR004046">
    <property type="entry name" value="GST_C"/>
</dbReference>
<protein>
    <recommendedName>
        <fullName evidence="1">glutathione transferase</fullName>
        <ecNumber evidence="1">2.5.1.18</ecNumber>
    </recommendedName>
</protein>
<dbReference type="InterPro" id="IPR004045">
    <property type="entry name" value="Glutathione_S-Trfase_N"/>
</dbReference>
<dbReference type="Gene3D" id="3.40.30.10">
    <property type="entry name" value="Glutaredoxin"/>
    <property type="match status" value="1"/>
</dbReference>
<evidence type="ECO:0000256" key="1">
    <source>
        <dbReference type="ARBA" id="ARBA00012452"/>
    </source>
</evidence>
<dbReference type="AlphaFoldDB" id="A0A6P4CEL3"/>
<reference evidence="9" key="2">
    <citation type="submission" date="2025-08" db="UniProtKB">
        <authorList>
            <consortium name="RefSeq"/>
        </authorList>
    </citation>
    <scope>IDENTIFICATION</scope>
    <source>
        <tissue evidence="9">Whole plant</tissue>
    </source>
</reference>
<dbReference type="Proteomes" id="UP000515211">
    <property type="component" value="Chromosome 2"/>
</dbReference>
<evidence type="ECO:0000256" key="5">
    <source>
        <dbReference type="SAM" id="Coils"/>
    </source>
</evidence>
<dbReference type="SFLD" id="SFLDS00019">
    <property type="entry name" value="Glutathione_Transferase_(cytos"/>
    <property type="match status" value="1"/>
</dbReference>
<dbReference type="OrthoDB" id="4951845at2759"/>
<evidence type="ECO:0000313" key="8">
    <source>
        <dbReference type="Proteomes" id="UP000515211"/>
    </source>
</evidence>
<dbReference type="FunFam" id="1.20.1050.10:FF:000012">
    <property type="entry name" value="Tau class glutathione S-transferase"/>
    <property type="match status" value="1"/>
</dbReference>
<dbReference type="KEGG" id="adu:107475004"/>
<accession>A0A6P4CEL3</accession>
<dbReference type="Pfam" id="PF02798">
    <property type="entry name" value="GST_N"/>
    <property type="match status" value="1"/>
</dbReference>
<reference evidence="8" key="1">
    <citation type="journal article" date="2016" name="Nat. Genet.">
        <title>The genome sequences of Arachis duranensis and Arachis ipaensis, the diploid ancestors of cultivated peanut.</title>
        <authorList>
            <person name="Bertioli D.J."/>
            <person name="Cannon S.B."/>
            <person name="Froenicke L."/>
            <person name="Huang G."/>
            <person name="Farmer A.D."/>
            <person name="Cannon E.K."/>
            <person name="Liu X."/>
            <person name="Gao D."/>
            <person name="Clevenger J."/>
            <person name="Dash S."/>
            <person name="Ren L."/>
            <person name="Moretzsohn M.C."/>
            <person name="Shirasawa K."/>
            <person name="Huang W."/>
            <person name="Vidigal B."/>
            <person name="Abernathy B."/>
            <person name="Chu Y."/>
            <person name="Niederhuth C.E."/>
            <person name="Umale P."/>
            <person name="Araujo A.C."/>
            <person name="Kozik A."/>
            <person name="Kim K.D."/>
            <person name="Burow M.D."/>
            <person name="Varshney R.K."/>
            <person name="Wang X."/>
            <person name="Zhang X."/>
            <person name="Barkley N."/>
            <person name="Guimaraes P.M."/>
            <person name="Isobe S."/>
            <person name="Guo B."/>
            <person name="Liao B."/>
            <person name="Stalker H.T."/>
            <person name="Schmitz R.J."/>
            <person name="Scheffler B.E."/>
            <person name="Leal-Bertioli S.C."/>
            <person name="Xun X."/>
            <person name="Jackson S.A."/>
            <person name="Michelmore R."/>
            <person name="Ozias-Akins P."/>
        </authorList>
    </citation>
    <scope>NUCLEOTIDE SEQUENCE [LARGE SCALE GENOMIC DNA]</scope>
    <source>
        <strain evidence="8">cv. V14167</strain>
    </source>
</reference>
<dbReference type="GeneID" id="107475004"/>
<dbReference type="InterPro" id="IPR010987">
    <property type="entry name" value="Glutathione-S-Trfase_C-like"/>
</dbReference>
<keyword evidence="2" id="KW-0808">Transferase</keyword>
<feature type="coiled-coil region" evidence="5">
    <location>
        <begin position="122"/>
        <end position="149"/>
    </location>
</feature>
<dbReference type="FunFam" id="3.40.30.10:FF:000014">
    <property type="entry name" value="Tau class glutathione S-transferase"/>
    <property type="match status" value="1"/>
</dbReference>
<dbReference type="InterPro" id="IPR036282">
    <property type="entry name" value="Glutathione-S-Trfase_C_sf"/>
</dbReference>
<dbReference type="Pfam" id="PF00043">
    <property type="entry name" value="GST_C"/>
    <property type="match status" value="1"/>
</dbReference>
<dbReference type="RefSeq" id="XP_015950133.1">
    <property type="nucleotide sequence ID" value="XM_016094647.3"/>
</dbReference>
<feature type="domain" description="GST C-terminal" evidence="7">
    <location>
        <begin position="91"/>
        <end position="221"/>
    </location>
</feature>
<keyword evidence="5" id="KW-0175">Coiled coil</keyword>
<dbReference type="SUPFAM" id="SSF47616">
    <property type="entry name" value="GST C-terminal domain-like"/>
    <property type="match status" value="1"/>
</dbReference>
<dbReference type="InterPro" id="IPR040079">
    <property type="entry name" value="Glutathione_S-Trfase"/>
</dbReference>
<dbReference type="Gene3D" id="1.20.1050.10">
    <property type="match status" value="1"/>
</dbReference>
<dbReference type="GO" id="GO:0004364">
    <property type="term" value="F:glutathione transferase activity"/>
    <property type="evidence" value="ECO:0007669"/>
    <property type="project" value="UniProtKB-EC"/>
</dbReference>
<dbReference type="EC" id="2.5.1.18" evidence="1"/>
<dbReference type="GO" id="GO:0006749">
    <property type="term" value="P:glutathione metabolic process"/>
    <property type="evidence" value="ECO:0007669"/>
    <property type="project" value="InterPro"/>
</dbReference>
<gene>
    <name evidence="9" type="primary">LOC107475004</name>
</gene>
<dbReference type="CDD" id="cd03058">
    <property type="entry name" value="GST_N_Tau"/>
    <property type="match status" value="1"/>
</dbReference>
<keyword evidence="8" id="KW-1185">Reference proteome</keyword>
<organism evidence="8 9">
    <name type="scientific">Arachis duranensis</name>
    <name type="common">Wild peanut</name>
    <dbReference type="NCBI Taxonomy" id="130453"/>
    <lineage>
        <taxon>Eukaryota</taxon>
        <taxon>Viridiplantae</taxon>
        <taxon>Streptophyta</taxon>
        <taxon>Embryophyta</taxon>
        <taxon>Tracheophyta</taxon>
        <taxon>Spermatophyta</taxon>
        <taxon>Magnoliopsida</taxon>
        <taxon>eudicotyledons</taxon>
        <taxon>Gunneridae</taxon>
        <taxon>Pentapetalae</taxon>
        <taxon>rosids</taxon>
        <taxon>fabids</taxon>
        <taxon>Fabales</taxon>
        <taxon>Fabaceae</taxon>
        <taxon>Papilionoideae</taxon>
        <taxon>50 kb inversion clade</taxon>
        <taxon>dalbergioids sensu lato</taxon>
        <taxon>Dalbergieae</taxon>
        <taxon>Pterocarpus clade</taxon>
        <taxon>Arachis</taxon>
    </lineage>
</organism>
<dbReference type="PANTHER" id="PTHR11260">
    <property type="entry name" value="GLUTATHIONE S-TRANSFERASE, GST, SUPERFAMILY, GST DOMAIN CONTAINING"/>
    <property type="match status" value="1"/>
</dbReference>
<evidence type="ECO:0000256" key="4">
    <source>
        <dbReference type="RuleBase" id="RU003494"/>
    </source>
</evidence>
<dbReference type="PANTHER" id="PTHR11260:SF744">
    <property type="entry name" value="GLUTATHIONE TRANSFERASE"/>
    <property type="match status" value="1"/>
</dbReference>
<dbReference type="PROSITE" id="PS50404">
    <property type="entry name" value="GST_NTER"/>
    <property type="match status" value="1"/>
</dbReference>
<evidence type="ECO:0000259" key="6">
    <source>
        <dbReference type="PROSITE" id="PS50404"/>
    </source>
</evidence>
<evidence type="ECO:0000256" key="2">
    <source>
        <dbReference type="ARBA" id="ARBA00022679"/>
    </source>
</evidence>
<feature type="domain" description="GST N-terminal" evidence="6">
    <location>
        <begin position="6"/>
        <end position="85"/>
    </location>
</feature>
<comment type="similarity">
    <text evidence="4">Belongs to the GST superfamily.</text>
</comment>
<name>A0A6P4CEL3_ARADU</name>
<dbReference type="SFLD" id="SFLDG00358">
    <property type="entry name" value="Main_(cytGST)"/>
    <property type="match status" value="1"/>
</dbReference>
<dbReference type="PROSITE" id="PS50405">
    <property type="entry name" value="GST_CTER"/>
    <property type="match status" value="1"/>
</dbReference>
<dbReference type="SFLD" id="SFLDG01152">
    <property type="entry name" value="Main.3:_Omega-_and_Tau-like"/>
    <property type="match status" value="1"/>
</dbReference>